<feature type="domain" description="Helicase ATP-binding" evidence="6">
    <location>
        <begin position="81"/>
        <end position="275"/>
    </location>
</feature>
<reference evidence="9" key="1">
    <citation type="submission" date="2022-01" db="EMBL/GenBank/DDBJ databases">
        <title>Comparative genomics reveals a dynamic genome evolution in the ectomycorrhizal milk-cap (Lactarius) mushrooms.</title>
        <authorList>
            <consortium name="DOE Joint Genome Institute"/>
            <person name="Lebreton A."/>
            <person name="Tang N."/>
            <person name="Kuo A."/>
            <person name="LaButti K."/>
            <person name="Drula E."/>
            <person name="Barry K."/>
            <person name="Clum A."/>
            <person name="Lipzen A."/>
            <person name="Mousain D."/>
            <person name="Ng V."/>
            <person name="Wang R."/>
            <person name="Wang X."/>
            <person name="Dai Y."/>
            <person name="Henrissat B."/>
            <person name="Grigoriev I.V."/>
            <person name="Guerin-Laguette A."/>
            <person name="Yu F."/>
            <person name="Martin F.M."/>
        </authorList>
    </citation>
    <scope>NUCLEOTIDE SEQUENCE</scope>
    <source>
        <strain evidence="9">QP</strain>
    </source>
</reference>
<evidence type="ECO:0000256" key="2">
    <source>
        <dbReference type="ARBA" id="ARBA00022741"/>
    </source>
</evidence>
<evidence type="ECO:0000259" key="6">
    <source>
        <dbReference type="PROSITE" id="PS51192"/>
    </source>
</evidence>
<evidence type="ECO:0000259" key="7">
    <source>
        <dbReference type="PROSITE" id="PS51194"/>
    </source>
</evidence>
<evidence type="ECO:0000313" key="8">
    <source>
        <dbReference type="EMBL" id="KAH8976802.1"/>
    </source>
</evidence>
<evidence type="ECO:0000256" key="3">
    <source>
        <dbReference type="ARBA" id="ARBA00022840"/>
    </source>
</evidence>
<dbReference type="PROSITE" id="PS51194">
    <property type="entry name" value="HELICASE_CTER"/>
    <property type="match status" value="1"/>
</dbReference>
<keyword evidence="9" id="KW-0378">Hydrolase</keyword>
<dbReference type="Proteomes" id="UP001201163">
    <property type="component" value="Unassembled WGS sequence"/>
</dbReference>
<comment type="catalytic activity">
    <reaction evidence="4">
        <text>Couples ATP hydrolysis with the unwinding of duplex DNA by translocating in the 3'-5' direction.</text>
        <dbReference type="EC" id="5.6.2.4"/>
    </reaction>
</comment>
<sequence length="645" mass="72529">MSTHVFDTVLGLREHLQFLRTCPGDDLRQLISNLRLYGRLPESFLNTLDEDDKILCYRAALICYSVTSATQVPREMQFKVVLASRHGEDCLVSAGTGSGKTLPIALNALLDDPDAGLISLVISPLKRLQVTQESDFNSRYGISAVVVNEDTPREDAWWSENIWNGKKGLGRARLLIVTVEQLFKSREGHYPRLALLVRNHWFQKHIVRVIVDEAHNIHTAGLSHYGLDAFRPAWGRLDELKTILPQSVHWAFLSATFPPHIRATVEKKLLQAGYTSIHVTSNRPNTVYATHEVLNSIEDFQNYECFLACPFSLVSQPRVLIFVDKKELACRIAAHLDSCLPSEYRDKGIVRHYHSQMSQKYLELAHGSFTTPTGNCRILVATSGQSVGVDFPDVKVVCTVGLPGSMVDVLQRGGRALRNSDEDALFVIFYEPWVHEVSLDEYNEGDLCDPDRPRGPLKSSSQRRERAPFSCLKLVKSTACLRAEFSSYLGDNSAAALGHTTAHCCNATGCHGGRFTLQDLLPGKIAVAPPPSPDVQRPKRPHNIYRPTQERPLLEYRLIEWLTREHLEDPFRSVRPPDLILSATQRAALIRANPAEIKSAQDITALLQESSEWSTEWSSKIFEVISKFTVEYAGQSTTQRKRKRK</sequence>
<feature type="domain" description="Helicase C-terminal" evidence="7">
    <location>
        <begin position="306"/>
        <end position="469"/>
    </location>
</feature>
<evidence type="ECO:0000256" key="4">
    <source>
        <dbReference type="ARBA" id="ARBA00034617"/>
    </source>
</evidence>
<dbReference type="GO" id="GO:0003676">
    <property type="term" value="F:nucleic acid binding"/>
    <property type="evidence" value="ECO:0007669"/>
    <property type="project" value="InterPro"/>
</dbReference>
<dbReference type="Gene3D" id="3.40.50.300">
    <property type="entry name" value="P-loop containing nucleotide triphosphate hydrolases"/>
    <property type="match status" value="2"/>
</dbReference>
<dbReference type="EC" id="5.6.2.4" evidence="5"/>
<dbReference type="GO" id="GO:0009378">
    <property type="term" value="F:four-way junction helicase activity"/>
    <property type="evidence" value="ECO:0007669"/>
    <property type="project" value="TreeGrafter"/>
</dbReference>
<evidence type="ECO:0000256" key="5">
    <source>
        <dbReference type="ARBA" id="ARBA00034808"/>
    </source>
</evidence>
<dbReference type="EMBL" id="JAKELL010000011">
    <property type="protein sequence ID" value="KAH8995637.1"/>
    <property type="molecule type" value="Genomic_DNA"/>
</dbReference>
<gene>
    <name evidence="9" type="ORF">EDB92DRAFT_1794352</name>
    <name evidence="10" type="ORF">EDB92DRAFT_1794374</name>
    <name evidence="8" type="ORF">EDB92DRAFT_1810374</name>
</gene>
<dbReference type="InterPro" id="IPR001650">
    <property type="entry name" value="Helicase_C-like"/>
</dbReference>
<dbReference type="InterPro" id="IPR027417">
    <property type="entry name" value="P-loop_NTPase"/>
</dbReference>
<dbReference type="AlphaFoldDB" id="A0AAD4LLU1"/>
<dbReference type="SMART" id="SM00490">
    <property type="entry name" value="HELICc"/>
    <property type="match status" value="1"/>
</dbReference>
<evidence type="ECO:0000313" key="9">
    <source>
        <dbReference type="EMBL" id="KAH8995637.1"/>
    </source>
</evidence>
<dbReference type="Pfam" id="PF00270">
    <property type="entry name" value="DEAD"/>
    <property type="match status" value="1"/>
</dbReference>
<dbReference type="GO" id="GO:0005694">
    <property type="term" value="C:chromosome"/>
    <property type="evidence" value="ECO:0007669"/>
    <property type="project" value="TreeGrafter"/>
</dbReference>
<dbReference type="GO" id="GO:0000724">
    <property type="term" value="P:double-strand break repair via homologous recombination"/>
    <property type="evidence" value="ECO:0007669"/>
    <property type="project" value="TreeGrafter"/>
</dbReference>
<dbReference type="GO" id="GO:0005737">
    <property type="term" value="C:cytoplasm"/>
    <property type="evidence" value="ECO:0007669"/>
    <property type="project" value="TreeGrafter"/>
</dbReference>
<dbReference type="EMBL" id="JAKELL010000448">
    <property type="protein sequence ID" value="KAH8976802.1"/>
    <property type="molecule type" value="Genomic_DNA"/>
</dbReference>
<dbReference type="InterPro" id="IPR011545">
    <property type="entry name" value="DEAD/DEAH_box_helicase_dom"/>
</dbReference>
<dbReference type="PANTHER" id="PTHR13710:SF154">
    <property type="entry name" value="RECQ HELICASE, PUTATIVE (AFU_ORTHOLOGUE AFUA_6G14720)-RELATED"/>
    <property type="match status" value="1"/>
</dbReference>
<evidence type="ECO:0000313" key="11">
    <source>
        <dbReference type="Proteomes" id="UP001201163"/>
    </source>
</evidence>
<keyword evidence="11" id="KW-1185">Reference proteome</keyword>
<evidence type="ECO:0000256" key="1">
    <source>
        <dbReference type="ARBA" id="ARBA00005446"/>
    </source>
</evidence>
<dbReference type="PROSITE" id="PS51192">
    <property type="entry name" value="HELICASE_ATP_BIND_1"/>
    <property type="match status" value="1"/>
</dbReference>
<dbReference type="GO" id="GO:0016787">
    <property type="term" value="F:hydrolase activity"/>
    <property type="evidence" value="ECO:0007669"/>
    <property type="project" value="UniProtKB-KW"/>
</dbReference>
<dbReference type="GO" id="GO:0043138">
    <property type="term" value="F:3'-5' DNA helicase activity"/>
    <property type="evidence" value="ECO:0007669"/>
    <property type="project" value="UniProtKB-EC"/>
</dbReference>
<dbReference type="SUPFAM" id="SSF52540">
    <property type="entry name" value="P-loop containing nucleoside triphosphate hydrolases"/>
    <property type="match status" value="1"/>
</dbReference>
<name>A0AAD4LLU1_9AGAM</name>
<evidence type="ECO:0000313" key="10">
    <source>
        <dbReference type="EMBL" id="KAH8995638.1"/>
    </source>
</evidence>
<accession>A0AAD4LLU1</accession>
<dbReference type="InterPro" id="IPR014001">
    <property type="entry name" value="Helicase_ATP-bd"/>
</dbReference>
<keyword evidence="3" id="KW-0067">ATP-binding</keyword>
<comment type="caution">
    <text evidence="9">The sequence shown here is derived from an EMBL/GenBank/DDBJ whole genome shotgun (WGS) entry which is preliminary data.</text>
</comment>
<proteinExistence type="inferred from homology"/>
<dbReference type="GO" id="GO:0005524">
    <property type="term" value="F:ATP binding"/>
    <property type="evidence" value="ECO:0007669"/>
    <property type="project" value="UniProtKB-KW"/>
</dbReference>
<dbReference type="PANTHER" id="PTHR13710">
    <property type="entry name" value="DNA HELICASE RECQ FAMILY MEMBER"/>
    <property type="match status" value="1"/>
</dbReference>
<dbReference type="SMART" id="SM00487">
    <property type="entry name" value="DEXDc"/>
    <property type="match status" value="1"/>
</dbReference>
<keyword evidence="2" id="KW-0547">Nucleotide-binding</keyword>
<protein>
    <recommendedName>
        <fullName evidence="5">DNA 3'-5' helicase</fullName>
        <ecNumber evidence="5">5.6.2.4</ecNumber>
    </recommendedName>
</protein>
<dbReference type="EMBL" id="JAKELL010000011">
    <property type="protein sequence ID" value="KAH8995638.1"/>
    <property type="molecule type" value="Genomic_DNA"/>
</dbReference>
<organism evidence="9 11">
    <name type="scientific">Lactarius akahatsu</name>
    <dbReference type="NCBI Taxonomy" id="416441"/>
    <lineage>
        <taxon>Eukaryota</taxon>
        <taxon>Fungi</taxon>
        <taxon>Dikarya</taxon>
        <taxon>Basidiomycota</taxon>
        <taxon>Agaricomycotina</taxon>
        <taxon>Agaricomycetes</taxon>
        <taxon>Russulales</taxon>
        <taxon>Russulaceae</taxon>
        <taxon>Lactarius</taxon>
    </lineage>
</organism>
<dbReference type="Pfam" id="PF00271">
    <property type="entry name" value="Helicase_C"/>
    <property type="match status" value="1"/>
</dbReference>
<comment type="similarity">
    <text evidence="1">Belongs to the helicase family. RecQ subfamily.</text>
</comment>